<dbReference type="OrthoDB" id="8954335at2759"/>
<evidence type="ECO:0000259" key="1">
    <source>
        <dbReference type="Pfam" id="PF01926"/>
    </source>
</evidence>
<keyword evidence="3" id="KW-1185">Reference proteome</keyword>
<feature type="non-terminal residue" evidence="2">
    <location>
        <position position="106"/>
    </location>
</feature>
<proteinExistence type="predicted"/>
<dbReference type="Proteomes" id="UP000053647">
    <property type="component" value="Unassembled WGS sequence"/>
</dbReference>
<evidence type="ECO:0000313" key="3">
    <source>
        <dbReference type="Proteomes" id="UP000053647"/>
    </source>
</evidence>
<dbReference type="InterPro" id="IPR027417">
    <property type="entry name" value="P-loop_NTPase"/>
</dbReference>
<reference evidence="2 3" key="1">
    <citation type="submission" date="2014-06" db="EMBL/GenBank/DDBJ databases">
        <authorList>
            <consortium name="DOE Joint Genome Institute"/>
            <person name="Kuo A."/>
            <person name="Kohler A."/>
            <person name="Nagy L.G."/>
            <person name="Floudas D."/>
            <person name="Copeland A."/>
            <person name="Barry K.W."/>
            <person name="Cichocki N."/>
            <person name="Veneault-Fourrey C."/>
            <person name="LaButti K."/>
            <person name="Lindquist E.A."/>
            <person name="Lipzen A."/>
            <person name="Lundell T."/>
            <person name="Morin E."/>
            <person name="Murat C."/>
            <person name="Sun H."/>
            <person name="Tunlid A."/>
            <person name="Henrissat B."/>
            <person name="Grigoriev I.V."/>
            <person name="Hibbett D.S."/>
            <person name="Martin F."/>
            <person name="Nordberg H.P."/>
            <person name="Cantor M.N."/>
            <person name="Hua S.X."/>
        </authorList>
    </citation>
    <scope>NUCLEOTIDE SEQUENCE [LARGE SCALE GENOMIC DNA]</scope>
    <source>
        <strain evidence="2 3">ATCC 200175</strain>
    </source>
</reference>
<name>A0A0C9TDN3_PAXIN</name>
<organism evidence="2 3">
    <name type="scientific">Paxillus involutus ATCC 200175</name>
    <dbReference type="NCBI Taxonomy" id="664439"/>
    <lineage>
        <taxon>Eukaryota</taxon>
        <taxon>Fungi</taxon>
        <taxon>Dikarya</taxon>
        <taxon>Basidiomycota</taxon>
        <taxon>Agaricomycotina</taxon>
        <taxon>Agaricomycetes</taxon>
        <taxon>Agaricomycetidae</taxon>
        <taxon>Boletales</taxon>
        <taxon>Paxilineae</taxon>
        <taxon>Paxillaceae</taxon>
        <taxon>Paxillus</taxon>
    </lineage>
</organism>
<feature type="non-terminal residue" evidence="2">
    <location>
        <position position="1"/>
    </location>
</feature>
<dbReference type="AlphaFoldDB" id="A0A0C9TDN3"/>
<dbReference type="HOGENOM" id="CLU_2229560_0_0_1"/>
<dbReference type="GO" id="GO:0005525">
    <property type="term" value="F:GTP binding"/>
    <property type="evidence" value="ECO:0007669"/>
    <property type="project" value="InterPro"/>
</dbReference>
<dbReference type="SUPFAM" id="SSF52540">
    <property type="entry name" value="P-loop containing nucleoside triphosphate hydrolases"/>
    <property type="match status" value="1"/>
</dbReference>
<dbReference type="CDD" id="cd00882">
    <property type="entry name" value="Ras_like_GTPase"/>
    <property type="match status" value="1"/>
</dbReference>
<dbReference type="InterPro" id="IPR006073">
    <property type="entry name" value="GTP-bd"/>
</dbReference>
<sequence>QPRNIVFFGETGAGKSSTINLIAGSGVANTNNDGGACTRVSACYEATIDNVAFKLWDTCGLSSETPVVIVVTNLERENNMDDWWEKNKSSLQRLGMEFDGHACITA</sequence>
<dbReference type="Gene3D" id="3.40.50.300">
    <property type="entry name" value="P-loop containing nucleotide triphosphate hydrolases"/>
    <property type="match status" value="1"/>
</dbReference>
<dbReference type="Pfam" id="PF01926">
    <property type="entry name" value="MMR_HSR1"/>
    <property type="match status" value="1"/>
</dbReference>
<reference evidence="3" key="2">
    <citation type="submission" date="2015-01" db="EMBL/GenBank/DDBJ databases">
        <title>Evolutionary Origins and Diversification of the Mycorrhizal Mutualists.</title>
        <authorList>
            <consortium name="DOE Joint Genome Institute"/>
            <consortium name="Mycorrhizal Genomics Consortium"/>
            <person name="Kohler A."/>
            <person name="Kuo A."/>
            <person name="Nagy L.G."/>
            <person name="Floudas D."/>
            <person name="Copeland A."/>
            <person name="Barry K.W."/>
            <person name="Cichocki N."/>
            <person name="Veneault-Fourrey C."/>
            <person name="LaButti K."/>
            <person name="Lindquist E.A."/>
            <person name="Lipzen A."/>
            <person name="Lundell T."/>
            <person name="Morin E."/>
            <person name="Murat C."/>
            <person name="Riley R."/>
            <person name="Ohm R."/>
            <person name="Sun H."/>
            <person name="Tunlid A."/>
            <person name="Henrissat B."/>
            <person name="Grigoriev I.V."/>
            <person name="Hibbett D.S."/>
            <person name="Martin F."/>
        </authorList>
    </citation>
    <scope>NUCLEOTIDE SEQUENCE [LARGE SCALE GENOMIC DNA]</scope>
    <source>
        <strain evidence="3">ATCC 200175</strain>
    </source>
</reference>
<accession>A0A0C9TDN3</accession>
<gene>
    <name evidence="2" type="ORF">PAXINDRAFT_31737</name>
</gene>
<feature type="domain" description="G" evidence="1">
    <location>
        <begin position="5"/>
        <end position="69"/>
    </location>
</feature>
<evidence type="ECO:0000313" key="2">
    <source>
        <dbReference type="EMBL" id="KIJ09098.1"/>
    </source>
</evidence>
<dbReference type="EMBL" id="KN819507">
    <property type="protein sequence ID" value="KIJ09098.1"/>
    <property type="molecule type" value="Genomic_DNA"/>
</dbReference>
<protein>
    <recommendedName>
        <fullName evidence="1">G domain-containing protein</fullName>
    </recommendedName>
</protein>